<evidence type="ECO:0000313" key="4">
    <source>
        <dbReference type="Proteomes" id="UP000321155"/>
    </source>
</evidence>
<dbReference type="STRING" id="446860.AS188_13055"/>
<evidence type="ECO:0000313" key="1">
    <source>
        <dbReference type="EMBL" id="ALU40529.1"/>
    </source>
</evidence>
<dbReference type="RefSeq" id="WP_058859216.1">
    <property type="nucleotide sequence ID" value="NZ_BJZR01000044.1"/>
</dbReference>
<dbReference type="Proteomes" id="UP000321155">
    <property type="component" value="Unassembled WGS sequence"/>
</dbReference>
<gene>
    <name evidence="1" type="ORF">AS188_13055</name>
    <name evidence="2" type="ORF">KFL01_17660</name>
</gene>
<dbReference type="EMBL" id="BJZR01000044">
    <property type="protein sequence ID" value="GEO92460.1"/>
    <property type="molecule type" value="Genomic_DNA"/>
</dbReference>
<dbReference type="EMBL" id="CP013254">
    <property type="protein sequence ID" value="ALU40529.1"/>
    <property type="molecule type" value="Genomic_DNA"/>
</dbReference>
<dbReference type="Proteomes" id="UP000057181">
    <property type="component" value="Chromosome"/>
</dbReference>
<evidence type="ECO:0000313" key="2">
    <source>
        <dbReference type="EMBL" id="GEO92460.1"/>
    </source>
</evidence>
<protein>
    <submittedName>
        <fullName evidence="1">Uncharacterized protein</fullName>
    </submittedName>
</protein>
<proteinExistence type="predicted"/>
<organism evidence="1 3">
    <name type="scientific">Kocuria flava</name>
    <dbReference type="NCBI Taxonomy" id="446860"/>
    <lineage>
        <taxon>Bacteria</taxon>
        <taxon>Bacillati</taxon>
        <taxon>Actinomycetota</taxon>
        <taxon>Actinomycetes</taxon>
        <taxon>Micrococcales</taxon>
        <taxon>Micrococcaceae</taxon>
        <taxon>Kocuria</taxon>
    </lineage>
</organism>
<evidence type="ECO:0000313" key="3">
    <source>
        <dbReference type="Proteomes" id="UP000057181"/>
    </source>
</evidence>
<sequence>MRWDELFADMEAQLAAAGQQALEAEAAEQARAEYSRVLLADRLRACHGEPVRALLADGAPVAGRVVSLGAGWVQLAERDVEHLVPLGAPVWWELPGRRWAPGDDVLALRLGLGHALRTLARARARVRVRLAGAGPSGVLDGTLDAVGADFADLALHPGEDWRRRGSVRAVRSLPFAALACVSSTPGD</sequence>
<reference evidence="1 3" key="1">
    <citation type="submission" date="2015-11" db="EMBL/GenBank/DDBJ databases">
        <title>Complete Genome Sequence of Kocuria flava strain HO-9041.</title>
        <authorList>
            <person name="Zhou M."/>
            <person name="Dai J."/>
        </authorList>
    </citation>
    <scope>NUCLEOTIDE SEQUENCE [LARGE SCALE GENOMIC DNA]</scope>
    <source>
        <strain evidence="1 3">HO-9041</strain>
    </source>
</reference>
<dbReference type="AlphaFoldDB" id="A0A0U2YYH6"/>
<keyword evidence="4" id="KW-1185">Reference proteome</keyword>
<dbReference type="KEGG" id="kfv:AS188_13055"/>
<name>A0A0U2YYH6_9MICC</name>
<accession>A0A0U2YYH6</accession>
<dbReference type="OrthoDB" id="3827359at2"/>
<reference evidence="2 4" key="2">
    <citation type="submission" date="2019-07" db="EMBL/GenBank/DDBJ databases">
        <title>Whole genome shotgun sequence of Kocuria flava NBRC 107626.</title>
        <authorList>
            <person name="Hosoyama A."/>
            <person name="Uohara A."/>
            <person name="Ohji S."/>
            <person name="Ichikawa N."/>
        </authorList>
    </citation>
    <scope>NUCLEOTIDE SEQUENCE [LARGE SCALE GENOMIC DNA]</scope>
    <source>
        <strain evidence="2 4">NBRC 107626</strain>
    </source>
</reference>